<dbReference type="Pfam" id="PF13276">
    <property type="entry name" value="HTH_21"/>
    <property type="match status" value="1"/>
</dbReference>
<feature type="domain" description="HTH-like" evidence="1">
    <location>
        <begin position="38"/>
        <end position="68"/>
    </location>
</feature>
<dbReference type="InterPro" id="IPR025948">
    <property type="entry name" value="HTH-like_dom"/>
</dbReference>
<dbReference type="Proteomes" id="UP000281098">
    <property type="component" value="Unassembled WGS sequence"/>
</dbReference>
<comment type="caution">
    <text evidence="2">The sequence shown here is derived from an EMBL/GenBank/DDBJ whole genome shotgun (WGS) entry which is preliminary data.</text>
</comment>
<keyword evidence="3" id="KW-1185">Reference proteome</keyword>
<organism evidence="2 3">
    <name type="scientific">Burkholderia stagnalis</name>
    <dbReference type="NCBI Taxonomy" id="1503054"/>
    <lineage>
        <taxon>Bacteria</taxon>
        <taxon>Pseudomonadati</taxon>
        <taxon>Pseudomonadota</taxon>
        <taxon>Betaproteobacteria</taxon>
        <taxon>Burkholderiales</taxon>
        <taxon>Burkholderiaceae</taxon>
        <taxon>Burkholderia</taxon>
        <taxon>Burkholderia cepacia complex</taxon>
    </lineage>
</organism>
<accession>A0ABX9YBH9</accession>
<protein>
    <recommendedName>
        <fullName evidence="1">HTH-like domain-containing protein</fullName>
    </recommendedName>
</protein>
<proteinExistence type="predicted"/>
<evidence type="ECO:0000259" key="1">
    <source>
        <dbReference type="Pfam" id="PF13276"/>
    </source>
</evidence>
<reference evidence="2 3" key="1">
    <citation type="submission" date="2018-08" db="EMBL/GenBank/DDBJ databases">
        <title>Comparative analysis of Burkholderia isolates from Puerto Rico.</title>
        <authorList>
            <person name="Hall C."/>
            <person name="Sahl J."/>
            <person name="Wagner D."/>
        </authorList>
    </citation>
    <scope>NUCLEOTIDE SEQUENCE [LARGE SCALE GENOMIC DNA]</scope>
    <source>
        <strain evidence="2 3">Bp8966</strain>
    </source>
</reference>
<sequence length="162" mass="17742">MCRRLPERWPARARRDAGLKAAFDKYGTGTSACRVWGTQLLRDGVKVARCTVERLMKAMGLQGVRRGRVITATQSNRATPCPLNKVNRNSRPNGRMPCEWRASRSCRRGRVLFPWSLGSIHSHAGSWARVSASAQTDFEMDGITIGGSRQSGASGAAARRAA</sequence>
<name>A0ABX9YBH9_9BURK</name>
<evidence type="ECO:0000313" key="2">
    <source>
        <dbReference type="EMBL" id="RQY77282.1"/>
    </source>
</evidence>
<gene>
    <name evidence="2" type="ORF">DF017_36985</name>
</gene>
<dbReference type="EMBL" id="QTPM01000126">
    <property type="protein sequence ID" value="RQY77282.1"/>
    <property type="molecule type" value="Genomic_DNA"/>
</dbReference>
<evidence type="ECO:0000313" key="3">
    <source>
        <dbReference type="Proteomes" id="UP000281098"/>
    </source>
</evidence>